<keyword evidence="2" id="KW-1003">Cell membrane</keyword>
<feature type="transmembrane region" description="Helical" evidence="6">
    <location>
        <begin position="46"/>
        <end position="64"/>
    </location>
</feature>
<organism evidence="7 8">
    <name type="scientific">Streptomyces coryli</name>
    <dbReference type="NCBI Taxonomy" id="1128680"/>
    <lineage>
        <taxon>Bacteria</taxon>
        <taxon>Bacillati</taxon>
        <taxon>Actinomycetota</taxon>
        <taxon>Actinomycetes</taxon>
        <taxon>Kitasatosporales</taxon>
        <taxon>Streptomycetaceae</taxon>
        <taxon>Streptomyces</taxon>
    </lineage>
</organism>
<evidence type="ECO:0000256" key="6">
    <source>
        <dbReference type="SAM" id="Phobius"/>
    </source>
</evidence>
<gene>
    <name evidence="7" type="ORF">G5C51_06935</name>
</gene>
<keyword evidence="4 6" id="KW-1133">Transmembrane helix</keyword>
<dbReference type="AlphaFoldDB" id="A0A6G4TV45"/>
<evidence type="ECO:0000313" key="7">
    <source>
        <dbReference type="EMBL" id="NGN63642.1"/>
    </source>
</evidence>
<proteinExistence type="predicted"/>
<comment type="subcellular location">
    <subcellularLocation>
        <location evidence="1">Cell membrane</location>
        <topology evidence="1">Multi-pass membrane protein</topology>
    </subcellularLocation>
</comment>
<feature type="transmembrane region" description="Helical" evidence="6">
    <location>
        <begin position="76"/>
        <end position="106"/>
    </location>
</feature>
<dbReference type="Proteomes" id="UP000481583">
    <property type="component" value="Unassembled WGS sequence"/>
</dbReference>
<evidence type="ECO:0000313" key="8">
    <source>
        <dbReference type="Proteomes" id="UP000481583"/>
    </source>
</evidence>
<keyword evidence="3 6" id="KW-0812">Transmembrane</keyword>
<evidence type="ECO:0000256" key="3">
    <source>
        <dbReference type="ARBA" id="ARBA00022692"/>
    </source>
</evidence>
<evidence type="ECO:0000256" key="1">
    <source>
        <dbReference type="ARBA" id="ARBA00004651"/>
    </source>
</evidence>
<evidence type="ECO:0000256" key="5">
    <source>
        <dbReference type="ARBA" id="ARBA00023136"/>
    </source>
</evidence>
<dbReference type="EMBL" id="JAAKZV010000018">
    <property type="protein sequence ID" value="NGN63642.1"/>
    <property type="molecule type" value="Genomic_DNA"/>
</dbReference>
<name>A0A6G4TV45_9ACTN</name>
<keyword evidence="5 6" id="KW-0472">Membrane</keyword>
<dbReference type="RefSeq" id="WP_165233412.1">
    <property type="nucleotide sequence ID" value="NZ_JAAKZV010000018.1"/>
</dbReference>
<sequence length="399" mass="43505">MPRIREVAEVLLRRREPRVVQTLRSTVAAVIAYVIALHLTTGPAPLTAPLTALLVVQVTLYATLTTGIRRVNAVVAGVLLAVGFSALVGLTWWSLALIILASLIVGHYVRVSEFVPEVAISAMLVLGVSQVTNTAWNRVVETLTGAVVGLIFNFLIAPPVWTRDAGTAITDLAGRMRALLRSIAAGLDAPQPVADAAARLHEARQLDHEVADVDAALRRAEDSLRLNPRVREGLLHRVVLRTGLDTLEICTVVLRVLARTMTDLARQRGAEPLFPPDLAAEQRELYEHLAAAIENFALLVTTPATHSAETAETRLAEELAAADACRARVAGLLLDQARDHPPHWQLYGALLTEVDRIIDELDLERRSQRLLDGLDAATRKREERFHRLKGVASKLSPVS</sequence>
<reference evidence="7 8" key="1">
    <citation type="submission" date="2020-02" db="EMBL/GenBank/DDBJ databases">
        <title>Whole-genome analyses of novel actinobacteria.</title>
        <authorList>
            <person name="Sahin N."/>
        </authorList>
    </citation>
    <scope>NUCLEOTIDE SEQUENCE [LARGE SCALE GENOMIC DNA]</scope>
    <source>
        <strain evidence="7 8">A7024</strain>
    </source>
</reference>
<protein>
    <recommendedName>
        <fullName evidence="9">FUSC family protein</fullName>
    </recommendedName>
</protein>
<dbReference type="GO" id="GO:0005886">
    <property type="term" value="C:plasma membrane"/>
    <property type="evidence" value="ECO:0007669"/>
    <property type="project" value="UniProtKB-SubCell"/>
</dbReference>
<evidence type="ECO:0000256" key="2">
    <source>
        <dbReference type="ARBA" id="ARBA00022475"/>
    </source>
</evidence>
<feature type="transmembrane region" description="Helical" evidence="6">
    <location>
        <begin position="21"/>
        <end position="40"/>
    </location>
</feature>
<evidence type="ECO:0008006" key="9">
    <source>
        <dbReference type="Google" id="ProtNLM"/>
    </source>
</evidence>
<comment type="caution">
    <text evidence="7">The sequence shown here is derived from an EMBL/GenBank/DDBJ whole genome shotgun (WGS) entry which is preliminary data.</text>
</comment>
<evidence type="ECO:0000256" key="4">
    <source>
        <dbReference type="ARBA" id="ARBA00022989"/>
    </source>
</evidence>
<dbReference type="InterPro" id="IPR010343">
    <property type="entry name" value="ArAE_1"/>
</dbReference>
<dbReference type="Pfam" id="PF06081">
    <property type="entry name" value="ArAE_1"/>
    <property type="match status" value="1"/>
</dbReference>
<keyword evidence="8" id="KW-1185">Reference proteome</keyword>
<accession>A0A6G4TV45</accession>